<comment type="caution">
    <text evidence="1">The sequence shown here is derived from an EMBL/GenBank/DDBJ whole genome shotgun (WGS) entry which is preliminary data.</text>
</comment>
<evidence type="ECO:0000313" key="1">
    <source>
        <dbReference type="EMBL" id="EQB45800.1"/>
    </source>
</evidence>
<reference evidence="2" key="1">
    <citation type="journal article" date="2013" name="Mol. Plant Microbe Interact.">
        <title>Global aspects of pacC regulation of pathogenicity genes in Colletotrichum gloeosporioides as revealed by transcriptome analysis.</title>
        <authorList>
            <person name="Alkan N."/>
            <person name="Meng X."/>
            <person name="Friedlander G."/>
            <person name="Reuveni E."/>
            <person name="Sukno S."/>
            <person name="Sherman A."/>
            <person name="Thon M."/>
            <person name="Fluhr R."/>
            <person name="Prusky D."/>
        </authorList>
    </citation>
    <scope>NUCLEOTIDE SEQUENCE [LARGE SCALE GENOMIC DNA]</scope>
    <source>
        <strain evidence="2">Cg-14</strain>
    </source>
</reference>
<proteinExistence type="predicted"/>
<evidence type="ECO:0000313" key="2">
    <source>
        <dbReference type="Proteomes" id="UP000015530"/>
    </source>
</evidence>
<gene>
    <name evidence="1" type="ORF">CGLO_15279</name>
</gene>
<organism evidence="1 2">
    <name type="scientific">Colletotrichum gloeosporioides (strain Cg-14)</name>
    <name type="common">Anthracnose fungus</name>
    <name type="synonym">Glomerella cingulata</name>
    <dbReference type="NCBI Taxonomy" id="1237896"/>
    <lineage>
        <taxon>Eukaryota</taxon>
        <taxon>Fungi</taxon>
        <taxon>Dikarya</taxon>
        <taxon>Ascomycota</taxon>
        <taxon>Pezizomycotina</taxon>
        <taxon>Sordariomycetes</taxon>
        <taxon>Hypocreomycetidae</taxon>
        <taxon>Glomerellales</taxon>
        <taxon>Glomerellaceae</taxon>
        <taxon>Colletotrichum</taxon>
        <taxon>Colletotrichum gloeosporioides species complex</taxon>
    </lineage>
</organism>
<protein>
    <submittedName>
        <fullName evidence="1">Uncharacterized protein</fullName>
    </submittedName>
</protein>
<dbReference type="HOGENOM" id="CLU_3433142_0_0_1"/>
<dbReference type="EMBL" id="AMYD01003637">
    <property type="protein sequence ID" value="EQB45800.1"/>
    <property type="molecule type" value="Genomic_DNA"/>
</dbReference>
<sequence length="16" mass="1863">MLKSNKPILNLYSREG</sequence>
<name>T0LBY6_COLGC</name>
<dbReference type="Proteomes" id="UP000015530">
    <property type="component" value="Unassembled WGS sequence"/>
</dbReference>
<dbReference type="AlphaFoldDB" id="T0LBY6"/>
<accession>T0LBY6</accession>